<dbReference type="GO" id="GO:0016020">
    <property type="term" value="C:membrane"/>
    <property type="evidence" value="ECO:0007669"/>
    <property type="project" value="UniProtKB-SubCell"/>
</dbReference>
<dbReference type="SUPFAM" id="SSF81321">
    <property type="entry name" value="Family A G protein-coupled receptor-like"/>
    <property type="match status" value="1"/>
</dbReference>
<dbReference type="PANTHER" id="PTHR46641:SF25">
    <property type="entry name" value="CNMAMIDE RECEPTOR-RELATED"/>
    <property type="match status" value="1"/>
</dbReference>
<dbReference type="InterPro" id="IPR052954">
    <property type="entry name" value="GPCR-Ligand_Int"/>
</dbReference>
<evidence type="ECO:0000256" key="5">
    <source>
        <dbReference type="SAM" id="Phobius"/>
    </source>
</evidence>
<feature type="domain" description="G-protein coupled receptors family 1 profile" evidence="6">
    <location>
        <begin position="32"/>
        <end position="336"/>
    </location>
</feature>
<evidence type="ECO:0000313" key="8">
    <source>
        <dbReference type="Proteomes" id="UP001626550"/>
    </source>
</evidence>
<evidence type="ECO:0000259" key="6">
    <source>
        <dbReference type="PROSITE" id="PS50262"/>
    </source>
</evidence>
<feature type="transmembrane region" description="Helical" evidence="5">
    <location>
        <begin position="283"/>
        <end position="308"/>
    </location>
</feature>
<feature type="transmembrane region" description="Helical" evidence="5">
    <location>
        <begin position="20"/>
        <end position="39"/>
    </location>
</feature>
<organism evidence="7 8">
    <name type="scientific">Cichlidogyrus casuarinus</name>
    <dbReference type="NCBI Taxonomy" id="1844966"/>
    <lineage>
        <taxon>Eukaryota</taxon>
        <taxon>Metazoa</taxon>
        <taxon>Spiralia</taxon>
        <taxon>Lophotrochozoa</taxon>
        <taxon>Platyhelminthes</taxon>
        <taxon>Monogenea</taxon>
        <taxon>Monopisthocotylea</taxon>
        <taxon>Dactylogyridea</taxon>
        <taxon>Ancyrocephalidae</taxon>
        <taxon>Cichlidogyrus</taxon>
    </lineage>
</organism>
<protein>
    <recommendedName>
        <fullName evidence="6">G-protein coupled receptors family 1 profile domain-containing protein</fullName>
    </recommendedName>
</protein>
<proteinExistence type="predicted"/>
<evidence type="ECO:0000313" key="7">
    <source>
        <dbReference type="EMBL" id="KAL3313199.1"/>
    </source>
</evidence>
<dbReference type="InterPro" id="IPR017452">
    <property type="entry name" value="GPCR_Rhodpsn_7TM"/>
</dbReference>
<sequence>MNGSSLTQNSWMECTTIKSYISVLIVIFGTFGNMTSFAVLNRRSMTRIATYVYLAALSLADEGVLIFSLLRKVIDHLVLMELGYERIQFSNFPVCFFSTFLSFIFAYLSVWIVVVVTVERALAITLPFKVSTISRPTRNCDSIIDTVLNYWDMILYFAAPFFIVFVANICIIIGVNWARKKRYFMAPSSVLDSQKNGQTRQSCGEECCLATNSGLPDESYEADLPGSGSLWKRKVSRRGKKCDVSNYSRTVHSLKPLTSTPVILRQHSKKKSSRGRSRETRQLSILLIGISLLFLLLTGPYTIAYYFFSSIKLSCGCNTATELFMYLNHSTNFLLYCAMGHRFRRQLYKLFASIRMALFCSKETNRIVRPYIHRVDIRNPAQLIQQTRKKQVVGECYSFVKDNHVSNPLPQNTQMMFYKPNGPSRSSELFPDTNKKLNNPRVTWQWRSAPTTTHDH</sequence>
<dbReference type="PRINTS" id="PR00237">
    <property type="entry name" value="GPCRRHODOPSN"/>
</dbReference>
<dbReference type="Proteomes" id="UP001626550">
    <property type="component" value="Unassembled WGS sequence"/>
</dbReference>
<dbReference type="PANTHER" id="PTHR46641">
    <property type="entry name" value="FMRFAMIDE RECEPTOR-RELATED"/>
    <property type="match status" value="1"/>
</dbReference>
<dbReference type="Pfam" id="PF10324">
    <property type="entry name" value="7TM_GPCR_Srw"/>
    <property type="match status" value="1"/>
</dbReference>
<comment type="subcellular location">
    <subcellularLocation>
        <location evidence="1">Membrane</location>
    </subcellularLocation>
</comment>
<gene>
    <name evidence="7" type="ORF">Ciccas_008200</name>
</gene>
<keyword evidence="2 5" id="KW-0812">Transmembrane</keyword>
<reference evidence="7 8" key="1">
    <citation type="submission" date="2024-11" db="EMBL/GenBank/DDBJ databases">
        <title>Adaptive evolution of stress response genes in parasites aligns with host niche diversity.</title>
        <authorList>
            <person name="Hahn C."/>
            <person name="Resl P."/>
        </authorList>
    </citation>
    <scope>NUCLEOTIDE SEQUENCE [LARGE SCALE GENOMIC DNA]</scope>
    <source>
        <strain evidence="7">EGGRZ-B1_66</strain>
        <tissue evidence="7">Body</tissue>
    </source>
</reference>
<comment type="caution">
    <text evidence="7">The sequence shown here is derived from an EMBL/GenBank/DDBJ whole genome shotgun (WGS) entry which is preliminary data.</text>
</comment>
<feature type="transmembrane region" description="Helical" evidence="5">
    <location>
        <begin position="154"/>
        <end position="178"/>
    </location>
</feature>
<evidence type="ECO:0000256" key="1">
    <source>
        <dbReference type="ARBA" id="ARBA00004370"/>
    </source>
</evidence>
<evidence type="ECO:0000256" key="3">
    <source>
        <dbReference type="ARBA" id="ARBA00022989"/>
    </source>
</evidence>
<accession>A0ABD2Q0M5</accession>
<feature type="transmembrane region" description="Helical" evidence="5">
    <location>
        <begin position="91"/>
        <end position="118"/>
    </location>
</feature>
<dbReference type="PROSITE" id="PS50262">
    <property type="entry name" value="G_PROTEIN_RECEP_F1_2"/>
    <property type="match status" value="1"/>
</dbReference>
<evidence type="ECO:0000256" key="4">
    <source>
        <dbReference type="ARBA" id="ARBA00023136"/>
    </source>
</evidence>
<keyword evidence="8" id="KW-1185">Reference proteome</keyword>
<feature type="transmembrane region" description="Helical" evidence="5">
    <location>
        <begin position="51"/>
        <end position="70"/>
    </location>
</feature>
<dbReference type="InterPro" id="IPR000276">
    <property type="entry name" value="GPCR_Rhodpsn"/>
</dbReference>
<dbReference type="AlphaFoldDB" id="A0ABD2Q0M5"/>
<keyword evidence="3 5" id="KW-1133">Transmembrane helix</keyword>
<dbReference type="EMBL" id="JBJKFK010001398">
    <property type="protein sequence ID" value="KAL3313199.1"/>
    <property type="molecule type" value="Genomic_DNA"/>
</dbReference>
<name>A0ABD2Q0M5_9PLAT</name>
<dbReference type="InterPro" id="IPR019427">
    <property type="entry name" value="7TM_GPCR_serpentine_rcpt_Srw"/>
</dbReference>
<evidence type="ECO:0000256" key="2">
    <source>
        <dbReference type="ARBA" id="ARBA00022692"/>
    </source>
</evidence>
<keyword evidence="4 5" id="KW-0472">Membrane</keyword>
<dbReference type="Gene3D" id="1.20.1070.10">
    <property type="entry name" value="Rhodopsin 7-helix transmembrane proteins"/>
    <property type="match status" value="2"/>
</dbReference>